<protein>
    <recommendedName>
        <fullName evidence="4 13">NADH-ubiquinone oxidoreductase chain 1</fullName>
        <ecNumber evidence="13">7.1.1.2</ecNumber>
    </recommendedName>
</protein>
<feature type="transmembrane region" description="Helical" evidence="14">
    <location>
        <begin position="72"/>
        <end position="93"/>
    </location>
</feature>
<keyword evidence="8 14" id="KW-1133">Transmembrane helix</keyword>
<comment type="catalytic activity">
    <reaction evidence="13">
        <text>a ubiquinone + NADH + 5 H(+)(in) = a ubiquinol + NAD(+) + 4 H(+)(out)</text>
        <dbReference type="Rhea" id="RHEA:29091"/>
        <dbReference type="Rhea" id="RHEA-COMP:9565"/>
        <dbReference type="Rhea" id="RHEA-COMP:9566"/>
        <dbReference type="ChEBI" id="CHEBI:15378"/>
        <dbReference type="ChEBI" id="CHEBI:16389"/>
        <dbReference type="ChEBI" id="CHEBI:17976"/>
        <dbReference type="ChEBI" id="CHEBI:57540"/>
        <dbReference type="ChEBI" id="CHEBI:57945"/>
        <dbReference type="EC" id="7.1.1.2"/>
    </reaction>
</comment>
<dbReference type="GO" id="GO:0005743">
    <property type="term" value="C:mitochondrial inner membrane"/>
    <property type="evidence" value="ECO:0007669"/>
    <property type="project" value="UniProtKB-SubCell"/>
</dbReference>
<keyword evidence="11 14" id="KW-0472">Membrane</keyword>
<comment type="function">
    <text evidence="1">Core subunit of the mitochondrial membrane respiratory chain NADH dehydrogenase (Complex I) that is believed to belong to the minimal assembly required for catalysis. Complex I functions in the transfer of electrons from NADH to the respiratory chain. The immediate electron acceptor for the enzyme is believed to be ubiquinone.</text>
</comment>
<evidence type="ECO:0000256" key="2">
    <source>
        <dbReference type="ARBA" id="ARBA00004448"/>
    </source>
</evidence>
<evidence type="ECO:0000256" key="8">
    <source>
        <dbReference type="ARBA" id="ARBA00022989"/>
    </source>
</evidence>
<keyword evidence="7" id="KW-0999">Mitochondrion inner membrane</keyword>
<keyword evidence="5" id="KW-0813">Transport</keyword>
<feature type="transmembrane region" description="Helical" evidence="14">
    <location>
        <begin position="6"/>
        <end position="27"/>
    </location>
</feature>
<geneLocation type="mitochondrion" evidence="15"/>
<evidence type="ECO:0000256" key="1">
    <source>
        <dbReference type="ARBA" id="ARBA00003257"/>
    </source>
</evidence>
<name>A0A9E8LNX7_9NEOP</name>
<feature type="transmembrane region" description="Helical" evidence="14">
    <location>
        <begin position="254"/>
        <end position="273"/>
    </location>
</feature>
<organism evidence="15">
    <name type="scientific">Hydroptila sp. XG-2021</name>
    <dbReference type="NCBI Taxonomy" id="2996735"/>
    <lineage>
        <taxon>Eukaryota</taxon>
        <taxon>Metazoa</taxon>
        <taxon>Ecdysozoa</taxon>
        <taxon>Arthropoda</taxon>
        <taxon>Hexapoda</taxon>
        <taxon>Insecta</taxon>
        <taxon>Pterygota</taxon>
        <taxon>Neoptera</taxon>
        <taxon>Endopterygota</taxon>
        <taxon>Trichoptera</taxon>
        <taxon>Integripalpia</taxon>
        <taxon>Hydroptiloidea</taxon>
        <taxon>Hydroptilidae</taxon>
        <taxon>Hydroptilinae</taxon>
        <taxon>Hydroptilini</taxon>
        <taxon>Hydroptila</taxon>
    </lineage>
</organism>
<feature type="transmembrane region" description="Helical" evidence="14">
    <location>
        <begin position="105"/>
        <end position="126"/>
    </location>
</feature>
<feature type="transmembrane region" description="Helical" evidence="14">
    <location>
        <begin position="224"/>
        <end position="248"/>
    </location>
</feature>
<evidence type="ECO:0000256" key="12">
    <source>
        <dbReference type="RuleBase" id="RU000471"/>
    </source>
</evidence>
<keyword evidence="9 13" id="KW-0830">Ubiquinone</keyword>
<evidence type="ECO:0000256" key="4">
    <source>
        <dbReference type="ARBA" id="ARBA00021009"/>
    </source>
</evidence>
<feature type="transmembrane region" description="Helical" evidence="14">
    <location>
        <begin position="176"/>
        <end position="195"/>
    </location>
</feature>
<comment type="similarity">
    <text evidence="3 12">Belongs to the complex I subunit 1 family.</text>
</comment>
<evidence type="ECO:0000313" key="15">
    <source>
        <dbReference type="EMBL" id="UZZ44064.1"/>
    </source>
</evidence>
<evidence type="ECO:0000256" key="11">
    <source>
        <dbReference type="ARBA" id="ARBA00023136"/>
    </source>
</evidence>
<evidence type="ECO:0000256" key="14">
    <source>
        <dbReference type="SAM" id="Phobius"/>
    </source>
</evidence>
<reference evidence="15" key="1">
    <citation type="submission" date="2021-11" db="EMBL/GenBank/DDBJ databases">
        <authorList>
            <person name="Ge X.-Y."/>
            <person name="Peng L."/>
            <person name="Sun C.-H."/>
            <person name="Wang B.-X."/>
        </authorList>
    </citation>
    <scope>NUCLEOTIDE SEQUENCE</scope>
</reference>
<evidence type="ECO:0000256" key="5">
    <source>
        <dbReference type="ARBA" id="ARBA00022448"/>
    </source>
</evidence>
<evidence type="ECO:0000256" key="7">
    <source>
        <dbReference type="ARBA" id="ARBA00022792"/>
    </source>
</evidence>
<dbReference type="EMBL" id="OL678024">
    <property type="protein sequence ID" value="UZZ44064.1"/>
    <property type="molecule type" value="Genomic_DNA"/>
</dbReference>
<reference evidence="15" key="2">
    <citation type="journal article" date="2022" name="Syst. Entomol.">
        <title>Massive gene rearrangements of mitochondrial genomes and implications for the phylogeny of Trichoptera (Insecta).</title>
        <authorList>
            <person name="Ge X."/>
            <person name="Peng L."/>
            <person name="Vogler A.P."/>
            <person name="Morse J.C."/>
            <person name="Yang L."/>
            <person name="Sun C."/>
            <person name="Wang B."/>
        </authorList>
    </citation>
    <scope>NUCLEOTIDE SEQUENCE</scope>
</reference>
<feature type="transmembrane region" description="Helical" evidence="14">
    <location>
        <begin position="285"/>
        <end position="304"/>
    </location>
</feature>
<keyword evidence="12" id="KW-0520">NAD</keyword>
<dbReference type="EC" id="7.1.1.2" evidence="13"/>
<comment type="subcellular location">
    <subcellularLocation>
        <location evidence="2 12">Mitochondrion inner membrane</location>
        <topology evidence="2 12">Multi-pass membrane protein</topology>
    </subcellularLocation>
</comment>
<evidence type="ECO:0000256" key="9">
    <source>
        <dbReference type="ARBA" id="ARBA00023075"/>
    </source>
</evidence>
<evidence type="ECO:0000256" key="3">
    <source>
        <dbReference type="ARBA" id="ARBA00010535"/>
    </source>
</evidence>
<dbReference type="GO" id="GO:0009060">
    <property type="term" value="P:aerobic respiration"/>
    <property type="evidence" value="ECO:0007669"/>
    <property type="project" value="TreeGrafter"/>
</dbReference>
<dbReference type="PROSITE" id="PS00667">
    <property type="entry name" value="COMPLEX1_ND1_1"/>
    <property type="match status" value="1"/>
</dbReference>
<keyword evidence="10 13" id="KW-0496">Mitochondrion</keyword>
<dbReference type="PANTHER" id="PTHR11432">
    <property type="entry name" value="NADH DEHYDROGENASE SUBUNIT 1"/>
    <property type="match status" value="1"/>
</dbReference>
<dbReference type="InterPro" id="IPR001694">
    <property type="entry name" value="NADH_UbQ_OxRdtase_su1/FPO"/>
</dbReference>
<accession>A0A9E8LNX7</accession>
<dbReference type="HAMAP" id="MF_01350">
    <property type="entry name" value="NDH1_NuoH"/>
    <property type="match status" value="1"/>
</dbReference>
<sequence length="310" mass="35825">MMILLHVLMALIILLGVLISVAFLTLLERKVLGYIQIRLGPDKVFISGIFQPFSDAIKLFTKEVCFPILSNYLFFYYSPVFLFVLSLLIWGVLPYAMNFLNFEFGVLFVMCILSMGVYGVLICGWASNSNYAMLGAMRAIAQLISYEVYMSLVLLSLVFLLNSYNLYMFNLYQMKMWMIMLLGVLVWGWLVFMLAETNRTPFDFAEGESELVSGFNIEYGSGGFALIFLAEYASILFMSMLFSLMFLGGNLETFFFYLKLVFLSFIFIMVRGLMPRYRYDKLMSLAWKIYLPIFLNFLLLVLAMKLCKLF</sequence>
<dbReference type="AlphaFoldDB" id="A0A9E8LNX7"/>
<dbReference type="PROSITE" id="PS00668">
    <property type="entry name" value="COMPLEX1_ND1_2"/>
    <property type="match status" value="1"/>
</dbReference>
<dbReference type="GO" id="GO:0008137">
    <property type="term" value="F:NADH dehydrogenase (ubiquinone) activity"/>
    <property type="evidence" value="ECO:0007669"/>
    <property type="project" value="UniProtKB-EC"/>
</dbReference>
<keyword evidence="6 12" id="KW-0812">Transmembrane</keyword>
<dbReference type="PANTHER" id="PTHR11432:SF3">
    <property type="entry name" value="NADH-UBIQUINONE OXIDOREDUCTASE CHAIN 1"/>
    <property type="match status" value="1"/>
</dbReference>
<evidence type="ECO:0000256" key="13">
    <source>
        <dbReference type="RuleBase" id="RU000473"/>
    </source>
</evidence>
<dbReference type="Pfam" id="PF00146">
    <property type="entry name" value="NADHdh"/>
    <property type="match status" value="1"/>
</dbReference>
<dbReference type="GO" id="GO:0003954">
    <property type="term" value="F:NADH dehydrogenase activity"/>
    <property type="evidence" value="ECO:0007669"/>
    <property type="project" value="TreeGrafter"/>
</dbReference>
<evidence type="ECO:0000256" key="10">
    <source>
        <dbReference type="ARBA" id="ARBA00023128"/>
    </source>
</evidence>
<feature type="transmembrane region" description="Helical" evidence="14">
    <location>
        <begin position="146"/>
        <end position="164"/>
    </location>
</feature>
<evidence type="ECO:0000256" key="6">
    <source>
        <dbReference type="ARBA" id="ARBA00022692"/>
    </source>
</evidence>
<gene>
    <name evidence="15" type="primary">ND1</name>
</gene>
<proteinExistence type="inferred from homology"/>
<dbReference type="InterPro" id="IPR018086">
    <property type="entry name" value="NADH_UbQ_OxRdtase_su1_CS"/>
</dbReference>